<keyword evidence="3" id="KW-0804">Transcription</keyword>
<protein>
    <submittedName>
        <fullName evidence="6">TetR family transcriptional regulator</fullName>
    </submittedName>
</protein>
<name>A0A919KJ54_9XANT</name>
<dbReference type="GO" id="GO:0003677">
    <property type="term" value="F:DNA binding"/>
    <property type="evidence" value="ECO:0007669"/>
    <property type="project" value="UniProtKB-UniRule"/>
</dbReference>
<evidence type="ECO:0000313" key="7">
    <source>
        <dbReference type="Proteomes" id="UP000623958"/>
    </source>
</evidence>
<dbReference type="EMBL" id="BNBA01000021">
    <property type="protein sequence ID" value="GHH56459.1"/>
    <property type="molecule type" value="Genomic_DNA"/>
</dbReference>
<keyword evidence="1" id="KW-0805">Transcription regulation</keyword>
<keyword evidence="7" id="KW-1185">Reference proteome</keyword>
<dbReference type="Pfam" id="PF16925">
    <property type="entry name" value="TetR_C_13"/>
    <property type="match status" value="1"/>
</dbReference>
<dbReference type="SUPFAM" id="SSF48498">
    <property type="entry name" value="Tetracyclin repressor-like, C-terminal domain"/>
    <property type="match status" value="1"/>
</dbReference>
<dbReference type="Pfam" id="PF00440">
    <property type="entry name" value="TetR_N"/>
    <property type="match status" value="1"/>
</dbReference>
<dbReference type="Gene3D" id="1.10.10.60">
    <property type="entry name" value="Homeodomain-like"/>
    <property type="match status" value="1"/>
</dbReference>
<keyword evidence="2 4" id="KW-0238">DNA-binding</keyword>
<evidence type="ECO:0000256" key="4">
    <source>
        <dbReference type="PROSITE-ProRule" id="PRU00335"/>
    </source>
</evidence>
<evidence type="ECO:0000259" key="5">
    <source>
        <dbReference type="PROSITE" id="PS50977"/>
    </source>
</evidence>
<dbReference type="AlphaFoldDB" id="A0A919KJ54"/>
<dbReference type="PANTHER" id="PTHR47506:SF10">
    <property type="entry name" value="TRANSCRIPTIONAL REGULATORY PROTEIN"/>
    <property type="match status" value="1"/>
</dbReference>
<evidence type="ECO:0000256" key="3">
    <source>
        <dbReference type="ARBA" id="ARBA00023163"/>
    </source>
</evidence>
<dbReference type="PROSITE" id="PS50977">
    <property type="entry name" value="HTH_TETR_2"/>
    <property type="match status" value="1"/>
</dbReference>
<proteinExistence type="predicted"/>
<dbReference type="SUPFAM" id="SSF46689">
    <property type="entry name" value="Homeodomain-like"/>
    <property type="match status" value="1"/>
</dbReference>
<reference evidence="6" key="2">
    <citation type="submission" date="2020-09" db="EMBL/GenBank/DDBJ databases">
        <authorList>
            <person name="Sun Q."/>
            <person name="Ohkuma M."/>
        </authorList>
    </citation>
    <scope>NUCLEOTIDE SEQUENCE</scope>
    <source>
        <strain evidence="6">JCM 13306</strain>
    </source>
</reference>
<sequence>MPGMPAAASTRLPGRPREFDSELALERALEVFRERGYGGASIALLGQAMGLTTGSIYKAYGDKRALFLEAFERYVQARAADLRQRLETRRSGRERIAATIDFYLEFSQGIEGLRGCLVAGSAAEARTLDTSMQAIVADALRRNQAQLEELVRQGQADGSVPSRLVPGDAAQALLAFLLGLRVLGKAGHPLHGDALRGLALKILD</sequence>
<dbReference type="PRINTS" id="PR00455">
    <property type="entry name" value="HTHTETR"/>
</dbReference>
<reference evidence="6" key="1">
    <citation type="journal article" date="2014" name="Int. J. Syst. Evol. Microbiol.">
        <title>Complete genome sequence of Corynebacterium casei LMG S-19264T (=DSM 44701T), isolated from a smear-ripened cheese.</title>
        <authorList>
            <consortium name="US DOE Joint Genome Institute (JGI-PGF)"/>
            <person name="Walter F."/>
            <person name="Albersmeier A."/>
            <person name="Kalinowski J."/>
            <person name="Ruckert C."/>
        </authorList>
    </citation>
    <scope>NUCLEOTIDE SEQUENCE</scope>
    <source>
        <strain evidence="6">JCM 13306</strain>
    </source>
</reference>
<evidence type="ECO:0000256" key="2">
    <source>
        <dbReference type="ARBA" id="ARBA00023125"/>
    </source>
</evidence>
<comment type="caution">
    <text evidence="6">The sequence shown here is derived from an EMBL/GenBank/DDBJ whole genome shotgun (WGS) entry which is preliminary data.</text>
</comment>
<feature type="DNA-binding region" description="H-T-H motif" evidence="4">
    <location>
        <begin position="41"/>
        <end position="60"/>
    </location>
</feature>
<accession>A0A919KJ54</accession>
<organism evidence="6 7">
    <name type="scientific">Xanthomonas boreopolis</name>
    <dbReference type="NCBI Taxonomy" id="86183"/>
    <lineage>
        <taxon>Bacteria</taxon>
        <taxon>Pseudomonadati</taxon>
        <taxon>Pseudomonadota</taxon>
        <taxon>Gammaproteobacteria</taxon>
        <taxon>Lysobacterales</taxon>
        <taxon>Lysobacteraceae</taxon>
        <taxon>Xanthomonas</taxon>
    </lineage>
</organism>
<evidence type="ECO:0000256" key="1">
    <source>
        <dbReference type="ARBA" id="ARBA00023015"/>
    </source>
</evidence>
<dbReference type="PANTHER" id="PTHR47506">
    <property type="entry name" value="TRANSCRIPTIONAL REGULATORY PROTEIN"/>
    <property type="match status" value="1"/>
</dbReference>
<dbReference type="InterPro" id="IPR011075">
    <property type="entry name" value="TetR_C"/>
</dbReference>
<dbReference type="InterPro" id="IPR036271">
    <property type="entry name" value="Tet_transcr_reg_TetR-rel_C_sf"/>
</dbReference>
<dbReference type="InterPro" id="IPR009057">
    <property type="entry name" value="Homeodomain-like_sf"/>
</dbReference>
<dbReference type="InterPro" id="IPR001647">
    <property type="entry name" value="HTH_TetR"/>
</dbReference>
<feature type="domain" description="HTH tetR-type" evidence="5">
    <location>
        <begin position="18"/>
        <end position="78"/>
    </location>
</feature>
<evidence type="ECO:0000313" key="6">
    <source>
        <dbReference type="EMBL" id="GHH56459.1"/>
    </source>
</evidence>
<dbReference type="Gene3D" id="1.10.357.10">
    <property type="entry name" value="Tetracycline Repressor, domain 2"/>
    <property type="match status" value="1"/>
</dbReference>
<gene>
    <name evidence="6" type="ORF">GCM10009090_26320</name>
</gene>
<dbReference type="Proteomes" id="UP000623958">
    <property type="component" value="Unassembled WGS sequence"/>
</dbReference>